<feature type="region of interest" description="Disordered" evidence="1">
    <location>
        <begin position="1"/>
        <end position="43"/>
    </location>
</feature>
<dbReference type="EMBL" id="BMYJ01000021">
    <property type="protein sequence ID" value="GHC67682.1"/>
    <property type="molecule type" value="Genomic_DNA"/>
</dbReference>
<proteinExistence type="predicted"/>
<gene>
    <name evidence="2" type="ORF">GCM10007315_35850</name>
</gene>
<organism evidence="2 3">
    <name type="scientific">Neogemmobacter tilapiae</name>
    <dbReference type="NCBI Taxonomy" id="875041"/>
    <lineage>
        <taxon>Bacteria</taxon>
        <taxon>Pseudomonadati</taxon>
        <taxon>Pseudomonadota</taxon>
        <taxon>Alphaproteobacteria</taxon>
        <taxon>Rhodobacterales</taxon>
        <taxon>Paracoccaceae</taxon>
        <taxon>Neogemmobacter</taxon>
    </lineage>
</organism>
<dbReference type="AlphaFoldDB" id="A0A918WRF9"/>
<reference evidence="2" key="2">
    <citation type="submission" date="2020-09" db="EMBL/GenBank/DDBJ databases">
        <authorList>
            <person name="Sun Q."/>
            <person name="Kim S."/>
        </authorList>
    </citation>
    <scope>NUCLEOTIDE SEQUENCE</scope>
    <source>
        <strain evidence="2">KCTC 23310</strain>
    </source>
</reference>
<reference evidence="2" key="1">
    <citation type="journal article" date="2014" name="Int. J. Syst. Evol. Microbiol.">
        <title>Complete genome sequence of Corynebacterium casei LMG S-19264T (=DSM 44701T), isolated from a smear-ripened cheese.</title>
        <authorList>
            <consortium name="US DOE Joint Genome Institute (JGI-PGF)"/>
            <person name="Walter F."/>
            <person name="Albersmeier A."/>
            <person name="Kalinowski J."/>
            <person name="Ruckert C."/>
        </authorList>
    </citation>
    <scope>NUCLEOTIDE SEQUENCE</scope>
    <source>
        <strain evidence="2">KCTC 23310</strain>
    </source>
</reference>
<evidence type="ECO:0000313" key="3">
    <source>
        <dbReference type="Proteomes" id="UP000638981"/>
    </source>
</evidence>
<comment type="caution">
    <text evidence="2">The sequence shown here is derived from an EMBL/GenBank/DDBJ whole genome shotgun (WGS) entry which is preliminary data.</text>
</comment>
<dbReference type="Pfam" id="PF05119">
    <property type="entry name" value="Terminase_4"/>
    <property type="match status" value="1"/>
</dbReference>
<keyword evidence="3" id="KW-1185">Reference proteome</keyword>
<dbReference type="Proteomes" id="UP000638981">
    <property type="component" value="Unassembled WGS sequence"/>
</dbReference>
<dbReference type="InterPro" id="IPR006448">
    <property type="entry name" value="Phage_term_ssu_P27"/>
</dbReference>
<name>A0A918WRF9_9RHOB</name>
<sequence>MTLGRRPQPTALRRAAGNPGKRAWNHDEPQPPETMPECPPHLDGEAQAEWHRLASTLHQMGVLTTVDRAAMAAYCQCWGRWVEAEEKLKVTPIMLKSPSGHVQQSPWLSIANRQLELMGRFMTELGLTPAARSRIVSLREAEPAQEPVTVVRLIVGPEDRDHPALANEVMISGPDARL</sequence>
<protein>
    <submittedName>
        <fullName evidence="2">Terminase</fullName>
    </submittedName>
</protein>
<evidence type="ECO:0000256" key="1">
    <source>
        <dbReference type="SAM" id="MobiDB-lite"/>
    </source>
</evidence>
<evidence type="ECO:0000313" key="2">
    <source>
        <dbReference type="EMBL" id="GHC67682.1"/>
    </source>
</evidence>
<dbReference type="RefSeq" id="WP_189413665.1">
    <property type="nucleotide sequence ID" value="NZ_BMYJ01000021.1"/>
</dbReference>
<dbReference type="NCBIfam" id="TIGR01558">
    <property type="entry name" value="sm_term_P27"/>
    <property type="match status" value="1"/>
</dbReference>
<accession>A0A918WRF9</accession>